<dbReference type="EC" id="3.5.4.16" evidence="5"/>
<proteinExistence type="inferred from homology"/>
<evidence type="ECO:0000256" key="5">
    <source>
        <dbReference type="HAMAP-Rule" id="MF_00223"/>
    </source>
</evidence>
<keyword evidence="5" id="KW-0862">Zinc</keyword>
<name>A0A6A0B6X6_9LACT</name>
<comment type="similarity">
    <text evidence="5">Belongs to the GTP cyclohydrolase I family.</text>
</comment>
<dbReference type="InterPro" id="IPR020602">
    <property type="entry name" value="GTP_CycHdrlase_I_dom"/>
</dbReference>
<dbReference type="HAMAP" id="MF_00223">
    <property type="entry name" value="FolE"/>
    <property type="match status" value="1"/>
</dbReference>
<evidence type="ECO:0000256" key="3">
    <source>
        <dbReference type="ARBA" id="ARBA00022563"/>
    </source>
</evidence>
<comment type="caution">
    <text evidence="7">The sequence shown here is derived from an EMBL/GenBank/DDBJ whole genome shotgun (WGS) entry which is preliminary data.</text>
</comment>
<evidence type="ECO:0000256" key="4">
    <source>
        <dbReference type="ARBA" id="ARBA00022801"/>
    </source>
</evidence>
<dbReference type="Pfam" id="PF01227">
    <property type="entry name" value="GTP_cyclohydroI"/>
    <property type="match status" value="1"/>
</dbReference>
<dbReference type="GO" id="GO:0005737">
    <property type="term" value="C:cytoplasm"/>
    <property type="evidence" value="ECO:0007669"/>
    <property type="project" value="TreeGrafter"/>
</dbReference>
<dbReference type="PANTHER" id="PTHR11109:SF7">
    <property type="entry name" value="GTP CYCLOHYDROLASE 1"/>
    <property type="match status" value="1"/>
</dbReference>
<comment type="subunit">
    <text evidence="5">Homopolymer.</text>
</comment>
<sequence>MKTFSDDNFETLKAGTRDLLAAIGDDPARDGLLETPDRVAKAYAEIFASTGQTHFDNYKLFPTDQDTDMVVVSGIPFYSMCEHHLLPFKGRVSVGYVPDGEIIGLSKIPRLVDWAARRPSVQENLTALISSELERITHPKGVAVLVEAEHMCMEMRGINQPGTITRTSLYKGSLKTDALLRQEFSLRGSLK</sequence>
<dbReference type="GO" id="GO:0046654">
    <property type="term" value="P:tetrahydrofolate biosynthetic process"/>
    <property type="evidence" value="ECO:0007669"/>
    <property type="project" value="UniProtKB-UniRule"/>
</dbReference>
<feature type="binding site" evidence="5">
    <location>
        <position position="152"/>
    </location>
    <ligand>
        <name>Zn(2+)</name>
        <dbReference type="ChEBI" id="CHEBI:29105"/>
    </ligand>
</feature>
<dbReference type="GO" id="GO:0006730">
    <property type="term" value="P:one-carbon metabolic process"/>
    <property type="evidence" value="ECO:0007669"/>
    <property type="project" value="UniProtKB-UniRule"/>
</dbReference>
<dbReference type="NCBIfam" id="NF006826">
    <property type="entry name" value="PRK09347.1-3"/>
    <property type="match status" value="1"/>
</dbReference>
<dbReference type="GO" id="GO:0006729">
    <property type="term" value="P:tetrahydrobiopterin biosynthetic process"/>
    <property type="evidence" value="ECO:0007669"/>
    <property type="project" value="TreeGrafter"/>
</dbReference>
<keyword evidence="5" id="KW-0342">GTP-binding</keyword>
<dbReference type="Gene3D" id="1.10.286.10">
    <property type="match status" value="1"/>
</dbReference>
<dbReference type="InterPro" id="IPR043134">
    <property type="entry name" value="GTP-CH-I_N"/>
</dbReference>
<keyword evidence="5" id="KW-0479">Metal-binding</keyword>
<keyword evidence="4 5" id="KW-0378">Hydrolase</keyword>
<feature type="binding site" evidence="5">
    <location>
        <position position="81"/>
    </location>
    <ligand>
        <name>Zn(2+)</name>
        <dbReference type="ChEBI" id="CHEBI:29105"/>
    </ligand>
</feature>
<dbReference type="NCBIfam" id="TIGR00063">
    <property type="entry name" value="folE"/>
    <property type="match status" value="1"/>
</dbReference>
<dbReference type="RefSeq" id="WP_172356137.1">
    <property type="nucleotide sequence ID" value="NZ_BLLH01000004.1"/>
</dbReference>
<evidence type="ECO:0000313" key="8">
    <source>
        <dbReference type="Proteomes" id="UP000475928"/>
    </source>
</evidence>
<dbReference type="GO" id="GO:0003934">
    <property type="term" value="F:GTP cyclohydrolase I activity"/>
    <property type="evidence" value="ECO:0007669"/>
    <property type="project" value="UniProtKB-UniRule"/>
</dbReference>
<protein>
    <recommendedName>
        <fullName evidence="5">GTP cyclohydrolase 1</fullName>
        <ecNumber evidence="5">3.5.4.16</ecNumber>
    </recommendedName>
    <alternativeName>
        <fullName evidence="5">GTP cyclohydrolase I</fullName>
        <shortName evidence="5">GTP-CH-I</shortName>
    </alternativeName>
</protein>
<dbReference type="FunFam" id="3.30.1130.10:FF:000001">
    <property type="entry name" value="GTP cyclohydrolase 1"/>
    <property type="match status" value="1"/>
</dbReference>
<dbReference type="NCBIfam" id="NF006825">
    <property type="entry name" value="PRK09347.1-2"/>
    <property type="match status" value="1"/>
</dbReference>
<evidence type="ECO:0000256" key="1">
    <source>
        <dbReference type="ARBA" id="ARBA00001052"/>
    </source>
</evidence>
<comment type="pathway">
    <text evidence="2 5">Cofactor biosynthesis; 7,8-dihydroneopterin triphosphate biosynthesis; 7,8-dihydroneopterin triphosphate from GTP: step 1/1.</text>
</comment>
<evidence type="ECO:0000259" key="6">
    <source>
        <dbReference type="Pfam" id="PF01227"/>
    </source>
</evidence>
<dbReference type="EMBL" id="BLLH01000004">
    <property type="protein sequence ID" value="GFH40525.1"/>
    <property type="molecule type" value="Genomic_DNA"/>
</dbReference>
<dbReference type="Proteomes" id="UP000475928">
    <property type="component" value="Unassembled WGS sequence"/>
</dbReference>
<reference evidence="7 8" key="1">
    <citation type="submission" date="2020-02" db="EMBL/GenBank/DDBJ databases">
        <title>Draft genome sequence of Lactococcus sp. Hs20B0-1.</title>
        <authorList>
            <person name="Noda S."/>
            <person name="Yuki M."/>
            <person name="Ohkuma M."/>
        </authorList>
    </citation>
    <scope>NUCLEOTIDE SEQUENCE [LARGE SCALE GENOMIC DNA]</scope>
    <source>
        <strain evidence="7 8">Hs20B0-1</strain>
    </source>
</reference>
<feature type="domain" description="GTP cyclohydrolase I" evidence="6">
    <location>
        <begin position="14"/>
        <end position="184"/>
    </location>
</feature>
<dbReference type="GO" id="GO:0008270">
    <property type="term" value="F:zinc ion binding"/>
    <property type="evidence" value="ECO:0007669"/>
    <property type="project" value="UniProtKB-UniRule"/>
</dbReference>
<evidence type="ECO:0000313" key="7">
    <source>
        <dbReference type="EMBL" id="GFH40525.1"/>
    </source>
</evidence>
<dbReference type="PANTHER" id="PTHR11109">
    <property type="entry name" value="GTP CYCLOHYDROLASE I"/>
    <property type="match status" value="1"/>
</dbReference>
<dbReference type="InterPro" id="IPR001474">
    <property type="entry name" value="GTP_CycHdrlase_I"/>
</dbReference>
<dbReference type="UniPathway" id="UPA00848">
    <property type="reaction ID" value="UER00151"/>
</dbReference>
<dbReference type="InterPro" id="IPR043133">
    <property type="entry name" value="GTP-CH-I_C/QueF"/>
</dbReference>
<organism evidence="7 8">
    <name type="scientific">Pseudolactococcus insecticola</name>
    <dbReference type="NCBI Taxonomy" id="2709158"/>
    <lineage>
        <taxon>Bacteria</taxon>
        <taxon>Bacillati</taxon>
        <taxon>Bacillota</taxon>
        <taxon>Bacilli</taxon>
        <taxon>Lactobacillales</taxon>
        <taxon>Streptococcaceae</taxon>
        <taxon>Pseudolactococcus</taxon>
    </lineage>
</organism>
<dbReference type="GO" id="GO:0005525">
    <property type="term" value="F:GTP binding"/>
    <property type="evidence" value="ECO:0007669"/>
    <property type="project" value="UniProtKB-KW"/>
</dbReference>
<keyword evidence="3 5" id="KW-0554">One-carbon metabolism</keyword>
<keyword evidence="8" id="KW-1185">Reference proteome</keyword>
<keyword evidence="5" id="KW-0547">Nucleotide-binding</keyword>
<feature type="binding site" evidence="5">
    <location>
        <position position="84"/>
    </location>
    <ligand>
        <name>Zn(2+)</name>
        <dbReference type="ChEBI" id="CHEBI:29105"/>
    </ligand>
</feature>
<gene>
    <name evidence="5 7" type="primary">folE</name>
    <name evidence="7" type="ORF">Hs20B_09230</name>
</gene>
<evidence type="ECO:0000256" key="2">
    <source>
        <dbReference type="ARBA" id="ARBA00005080"/>
    </source>
</evidence>
<dbReference type="AlphaFoldDB" id="A0A6A0B6X6"/>
<dbReference type="SUPFAM" id="SSF55620">
    <property type="entry name" value="Tetrahydrobiopterin biosynthesis enzymes-like"/>
    <property type="match status" value="1"/>
</dbReference>
<dbReference type="Gene3D" id="3.30.1130.10">
    <property type="match status" value="1"/>
</dbReference>
<comment type="catalytic activity">
    <reaction evidence="1 5">
        <text>GTP + H2O = 7,8-dihydroneopterin 3'-triphosphate + formate + H(+)</text>
        <dbReference type="Rhea" id="RHEA:17473"/>
        <dbReference type="ChEBI" id="CHEBI:15377"/>
        <dbReference type="ChEBI" id="CHEBI:15378"/>
        <dbReference type="ChEBI" id="CHEBI:15740"/>
        <dbReference type="ChEBI" id="CHEBI:37565"/>
        <dbReference type="ChEBI" id="CHEBI:58462"/>
        <dbReference type="EC" id="3.5.4.16"/>
    </reaction>
</comment>
<accession>A0A6A0B6X6</accession>